<dbReference type="InterPro" id="IPR036465">
    <property type="entry name" value="vWFA_dom_sf"/>
</dbReference>
<keyword evidence="1" id="KW-0333">Golgi apparatus</keyword>
<keyword evidence="6" id="KW-1185">Reference proteome</keyword>
<dbReference type="InterPro" id="IPR037364">
    <property type="entry name" value="Sec23"/>
</dbReference>
<feature type="transmembrane region" description="Helical" evidence="3">
    <location>
        <begin position="378"/>
        <end position="398"/>
    </location>
</feature>
<dbReference type="Gene3D" id="3.40.50.410">
    <property type="entry name" value="von Willebrand factor, type A domain"/>
    <property type="match status" value="1"/>
</dbReference>
<dbReference type="SUPFAM" id="SSF81995">
    <property type="entry name" value="beta-sandwich domain of Sec23/24"/>
    <property type="match status" value="1"/>
</dbReference>
<evidence type="ECO:0000313" key="6">
    <source>
        <dbReference type="Proteomes" id="UP000673691"/>
    </source>
</evidence>
<dbReference type="InterPro" id="IPR006895">
    <property type="entry name" value="Znf_Sec23_Sec24"/>
</dbReference>
<dbReference type="SUPFAM" id="SSF82919">
    <property type="entry name" value="Zn-finger domain of Sec23/24"/>
    <property type="match status" value="1"/>
</dbReference>
<keyword evidence="1" id="KW-0653">Protein transport</keyword>
<feature type="non-terminal residue" evidence="5">
    <location>
        <position position="1"/>
    </location>
</feature>
<evidence type="ECO:0000256" key="3">
    <source>
        <dbReference type="SAM" id="Phobius"/>
    </source>
</evidence>
<dbReference type="GO" id="GO:0005096">
    <property type="term" value="F:GTPase activator activity"/>
    <property type="evidence" value="ECO:0007669"/>
    <property type="project" value="TreeGrafter"/>
</dbReference>
<protein>
    <recommendedName>
        <fullName evidence="1">Protein transport protein SEC23</fullName>
    </recommendedName>
</protein>
<dbReference type="InterPro" id="IPR036174">
    <property type="entry name" value="Znf_Sec23_Sec24_sf"/>
</dbReference>
<keyword evidence="1" id="KW-0931">ER-Golgi transport</keyword>
<comment type="subcellular location">
    <subcellularLocation>
        <location evidence="1">Cytoplasm</location>
    </subcellularLocation>
    <subcellularLocation>
        <location evidence="1">Cytoplasmic vesicle</location>
        <location evidence="1">COPII-coated vesicle membrane</location>
        <topology evidence="1">Peripheral membrane protein</topology>
        <orientation evidence="1">Cytoplasmic side</orientation>
    </subcellularLocation>
    <subcellularLocation>
        <location evidence="1">Endoplasmic reticulum membrane</location>
        <topology evidence="1">Peripheral membrane protein</topology>
        <orientation evidence="1">Cytoplasmic side</orientation>
    </subcellularLocation>
    <subcellularLocation>
        <location evidence="1">Golgi apparatus membrane</location>
        <topology evidence="1">Peripheral membrane protein</topology>
        <orientation evidence="1">Cytoplasmic side</orientation>
    </subcellularLocation>
</comment>
<reference evidence="5 6" key="1">
    <citation type="journal article" name="Sci. Rep.">
        <title>Genome-scale phylogenetic analyses confirm Olpidium as the closest living zoosporic fungus to the non-flagellated, terrestrial fungi.</title>
        <authorList>
            <person name="Chang Y."/>
            <person name="Rochon D."/>
            <person name="Sekimoto S."/>
            <person name="Wang Y."/>
            <person name="Chovatia M."/>
            <person name="Sandor L."/>
            <person name="Salamov A."/>
            <person name="Grigoriev I.V."/>
            <person name="Stajich J.E."/>
            <person name="Spatafora J.W."/>
        </authorList>
    </citation>
    <scope>NUCLEOTIDE SEQUENCE [LARGE SCALE GENOMIC DNA]</scope>
    <source>
        <strain evidence="5">S191</strain>
    </source>
</reference>
<dbReference type="GO" id="GO:0005789">
    <property type="term" value="C:endoplasmic reticulum membrane"/>
    <property type="evidence" value="ECO:0007669"/>
    <property type="project" value="UniProtKB-SubCell"/>
</dbReference>
<dbReference type="Pfam" id="PF04810">
    <property type="entry name" value="zf-Sec23_Sec24"/>
    <property type="match status" value="1"/>
</dbReference>
<keyword evidence="1" id="KW-0968">Cytoplasmic vesicle</keyword>
<proteinExistence type="inferred from homology"/>
<dbReference type="PANTHER" id="PTHR11141">
    <property type="entry name" value="PROTEIN TRANSPORT PROTEIN SEC23"/>
    <property type="match status" value="1"/>
</dbReference>
<dbReference type="AlphaFoldDB" id="A0A8H7ZXF3"/>
<comment type="function">
    <text evidence="1">Component of the coat protein complex II (COPII) which promotes the formation of transport vesicles from the endoplasmic reticulum (ER). The coat has two main functions, the physical deformation of the endoplasmic reticulum membrane into vesicles and the selection of cargo molecules.</text>
</comment>
<comment type="caution">
    <text evidence="5">The sequence shown here is derived from an EMBL/GenBank/DDBJ whole genome shotgun (WGS) entry which is preliminary data.</text>
</comment>
<keyword evidence="1" id="KW-0862">Zinc</keyword>
<dbReference type="Proteomes" id="UP000673691">
    <property type="component" value="Unassembled WGS sequence"/>
</dbReference>
<dbReference type="EMBL" id="JAEFCI010004049">
    <property type="protein sequence ID" value="KAG5461185.1"/>
    <property type="molecule type" value="Genomic_DNA"/>
</dbReference>
<keyword evidence="1 3" id="KW-0472">Membrane</keyword>
<comment type="similarity">
    <text evidence="1">Belongs to the SEC23/SEC24 family. SEC23 subfamily.</text>
</comment>
<dbReference type="Gene3D" id="2.60.40.1670">
    <property type="entry name" value="beta-sandwich domain of Sec23/24"/>
    <property type="match status" value="1"/>
</dbReference>
<feature type="domain" description="Zinc finger Sec23/Sec24-type" evidence="4">
    <location>
        <begin position="220"/>
        <end position="243"/>
    </location>
</feature>
<dbReference type="GO" id="GO:0008270">
    <property type="term" value="F:zinc ion binding"/>
    <property type="evidence" value="ECO:0007669"/>
    <property type="project" value="InterPro"/>
</dbReference>
<keyword evidence="3" id="KW-0812">Transmembrane</keyword>
<organism evidence="5 6">
    <name type="scientific">Olpidium bornovanus</name>
    <dbReference type="NCBI Taxonomy" id="278681"/>
    <lineage>
        <taxon>Eukaryota</taxon>
        <taxon>Fungi</taxon>
        <taxon>Fungi incertae sedis</taxon>
        <taxon>Olpidiomycota</taxon>
        <taxon>Olpidiomycotina</taxon>
        <taxon>Olpidiomycetes</taxon>
        <taxon>Olpidiales</taxon>
        <taxon>Olpidiaceae</taxon>
        <taxon>Olpidium</taxon>
    </lineage>
</organism>
<accession>A0A8H7ZXF3</accession>
<dbReference type="OrthoDB" id="10256289at2759"/>
<keyword evidence="1" id="KW-0479">Metal-binding</keyword>
<dbReference type="Gene3D" id="2.30.30.380">
    <property type="entry name" value="Zn-finger domain of Sec23/24"/>
    <property type="match status" value="1"/>
</dbReference>
<keyword evidence="1" id="KW-0256">Endoplasmic reticulum</keyword>
<evidence type="ECO:0000313" key="5">
    <source>
        <dbReference type="EMBL" id="KAG5461185.1"/>
    </source>
</evidence>
<keyword evidence="1" id="KW-0813">Transport</keyword>
<dbReference type="GO" id="GO:0090110">
    <property type="term" value="P:COPII-coated vesicle cargo loading"/>
    <property type="evidence" value="ECO:0007669"/>
    <property type="project" value="TreeGrafter"/>
</dbReference>
<dbReference type="PANTHER" id="PTHR11141:SF0">
    <property type="entry name" value="PROTEIN TRANSPORT PROTEIN SEC23"/>
    <property type="match status" value="1"/>
</dbReference>
<sequence length="401" mass="44294">PRLHWSAQGKLHPSHQLWGTFGDVVIGGTLAARLAGLWRTAVPFLTVGKPDNVDGTCLDYGAGRARKAAIGRHQPSVPTALGGPGRAKETKSPAAGRSWRRPQQQQQQELRQTAPRGEGKGQRGPARGARHPPPAMSQFEQMEDQDGVRLSWNVFPSSRLEANRMVVPVAALYTPLKEREDLPPILYEPVTCKSPCRALVTGARPSLTLFARRLYPRTSSIDVQGKLWICPFCLNRNHFPPHYKDISNTNLPAELLLRYPTIEYPLARQLSLPPIFLYVVDTCLDEDDLKALKDTLVVSLSLLPPQGKISKARGTLTAVEQRGLVSAREHNAALWTGTVHRGVVPNVSISGHPETCLGDRHAGLVWMPLFLPLPSFRVSHFFGFFFILAVVFFVCVLAPPF</sequence>
<gene>
    <name evidence="5" type="ORF">BJ554DRAFT_6657</name>
</gene>
<dbReference type="GO" id="GO:0006886">
    <property type="term" value="P:intracellular protein transport"/>
    <property type="evidence" value="ECO:0007669"/>
    <property type="project" value="InterPro"/>
</dbReference>
<feature type="region of interest" description="Disordered" evidence="2">
    <location>
        <begin position="68"/>
        <end position="137"/>
    </location>
</feature>
<name>A0A8H7ZXF3_9FUNG</name>
<dbReference type="GO" id="GO:0070971">
    <property type="term" value="C:endoplasmic reticulum exit site"/>
    <property type="evidence" value="ECO:0007669"/>
    <property type="project" value="TreeGrafter"/>
</dbReference>
<dbReference type="GO" id="GO:0030127">
    <property type="term" value="C:COPII vesicle coat"/>
    <property type="evidence" value="ECO:0007669"/>
    <property type="project" value="InterPro"/>
</dbReference>
<keyword evidence="1" id="KW-0963">Cytoplasm</keyword>
<evidence type="ECO:0000256" key="1">
    <source>
        <dbReference type="RuleBase" id="RU365030"/>
    </source>
</evidence>
<evidence type="ECO:0000259" key="4">
    <source>
        <dbReference type="Pfam" id="PF04810"/>
    </source>
</evidence>
<keyword evidence="3" id="KW-1133">Transmembrane helix</keyword>
<dbReference type="SUPFAM" id="SSF53300">
    <property type="entry name" value="vWA-like"/>
    <property type="match status" value="1"/>
</dbReference>
<evidence type="ECO:0000256" key="2">
    <source>
        <dbReference type="SAM" id="MobiDB-lite"/>
    </source>
</evidence>
<dbReference type="GO" id="GO:0000139">
    <property type="term" value="C:Golgi membrane"/>
    <property type="evidence" value="ECO:0007669"/>
    <property type="project" value="UniProtKB-SubCell"/>
</dbReference>